<gene>
    <name evidence="2" type="ORF">HMPREF1318_0348</name>
</gene>
<protein>
    <submittedName>
        <fullName evidence="2">Uncharacterized protein</fullName>
    </submittedName>
</protein>
<evidence type="ECO:0000313" key="3">
    <source>
        <dbReference type="Proteomes" id="UP000002941"/>
    </source>
</evidence>
<accession>J1GVA4</accession>
<feature type="region of interest" description="Disordered" evidence="1">
    <location>
        <begin position="61"/>
        <end position="81"/>
    </location>
</feature>
<name>J1GVA4_9ACTO</name>
<sequence length="81" mass="8714">MPSPPRGLREVDRCGTPACGSVRPEPYRIAVRPGSRSRCVVLWCACPARRGRPPLVFGVMAGPGGATNRPRARSSAVDERE</sequence>
<proteinExistence type="predicted"/>
<evidence type="ECO:0000256" key="1">
    <source>
        <dbReference type="SAM" id="MobiDB-lite"/>
    </source>
</evidence>
<comment type="caution">
    <text evidence="2">The sequence shown here is derived from an EMBL/GenBank/DDBJ whole genome shotgun (WGS) entry which is preliminary data.</text>
</comment>
<dbReference type="EMBL" id="AKFT01000214">
    <property type="protein sequence ID" value="EJF36818.1"/>
    <property type="molecule type" value="Genomic_DNA"/>
</dbReference>
<keyword evidence="3" id="KW-1185">Reference proteome</keyword>
<organism evidence="2 3">
    <name type="scientific">Actinomyces massiliensis F0489</name>
    <dbReference type="NCBI Taxonomy" id="1125718"/>
    <lineage>
        <taxon>Bacteria</taxon>
        <taxon>Bacillati</taxon>
        <taxon>Actinomycetota</taxon>
        <taxon>Actinomycetes</taxon>
        <taxon>Actinomycetales</taxon>
        <taxon>Actinomycetaceae</taxon>
        <taxon>Actinomyces</taxon>
    </lineage>
</organism>
<dbReference type="AlphaFoldDB" id="J1GVA4"/>
<reference evidence="2 3" key="1">
    <citation type="submission" date="2012-05" db="EMBL/GenBank/DDBJ databases">
        <authorList>
            <person name="Harkins D.M."/>
            <person name="Madupu R."/>
            <person name="Durkin A.S."/>
            <person name="Torralba M."/>
            <person name="Methe B."/>
            <person name="Sutton G.G."/>
            <person name="Nelson K.E."/>
        </authorList>
    </citation>
    <scope>NUCLEOTIDE SEQUENCE [LARGE SCALE GENOMIC DNA]</scope>
    <source>
        <strain evidence="2 3">F0489</strain>
    </source>
</reference>
<evidence type="ECO:0000313" key="2">
    <source>
        <dbReference type="EMBL" id="EJF36818.1"/>
    </source>
</evidence>
<dbReference type="Proteomes" id="UP000002941">
    <property type="component" value="Unassembled WGS sequence"/>
</dbReference>